<evidence type="ECO:0000313" key="3">
    <source>
        <dbReference type="Proteomes" id="UP000017836"/>
    </source>
</evidence>
<feature type="compositionally biased region" description="Basic residues" evidence="1">
    <location>
        <begin position="152"/>
        <end position="162"/>
    </location>
</feature>
<dbReference type="HOGENOM" id="CLU_1637684_0_0_1"/>
<accession>U5D7K9</accession>
<name>U5D7K9_AMBTC</name>
<keyword evidence="3" id="KW-1185">Reference proteome</keyword>
<evidence type="ECO:0000313" key="2">
    <source>
        <dbReference type="EMBL" id="ERN17407.1"/>
    </source>
</evidence>
<gene>
    <name evidence="2" type="ORF">AMTR_s00037p00217320</name>
</gene>
<evidence type="ECO:0000256" key="1">
    <source>
        <dbReference type="SAM" id="MobiDB-lite"/>
    </source>
</evidence>
<dbReference type="AlphaFoldDB" id="U5D7K9"/>
<protein>
    <submittedName>
        <fullName evidence="2">Uncharacterized protein</fullName>
    </submittedName>
</protein>
<dbReference type="Gramene" id="ERN17407">
    <property type="protein sequence ID" value="ERN17407"/>
    <property type="gene ID" value="AMTR_s00037p00217320"/>
</dbReference>
<dbReference type="Proteomes" id="UP000017836">
    <property type="component" value="Unassembled WGS sequence"/>
</dbReference>
<sequence>MLEILPLFHACPHHVHMPPLPQWAGLGLLFGAQARNYRLSHATHACMLLSSHGMSGWASSMFSSQGPPLLPLASLHVHSPRCYRPGMAFFLELEPDNLLSLTLAHFPFSRIELSSNSKSQSHISPMCSSLMRAATPTIPSESHHTPLAIPNRSHHLTTHHPQ</sequence>
<reference evidence="3" key="1">
    <citation type="journal article" date="2013" name="Science">
        <title>The Amborella genome and the evolution of flowering plants.</title>
        <authorList>
            <consortium name="Amborella Genome Project"/>
        </authorList>
    </citation>
    <scope>NUCLEOTIDE SEQUENCE [LARGE SCALE GENOMIC DNA]</scope>
</reference>
<organism evidence="2 3">
    <name type="scientific">Amborella trichopoda</name>
    <dbReference type="NCBI Taxonomy" id="13333"/>
    <lineage>
        <taxon>Eukaryota</taxon>
        <taxon>Viridiplantae</taxon>
        <taxon>Streptophyta</taxon>
        <taxon>Embryophyta</taxon>
        <taxon>Tracheophyta</taxon>
        <taxon>Spermatophyta</taxon>
        <taxon>Magnoliopsida</taxon>
        <taxon>Amborellales</taxon>
        <taxon>Amborellaceae</taxon>
        <taxon>Amborella</taxon>
    </lineage>
</organism>
<dbReference type="EMBL" id="KI392350">
    <property type="protein sequence ID" value="ERN17407.1"/>
    <property type="molecule type" value="Genomic_DNA"/>
</dbReference>
<feature type="region of interest" description="Disordered" evidence="1">
    <location>
        <begin position="137"/>
        <end position="162"/>
    </location>
</feature>
<proteinExistence type="predicted"/>